<evidence type="ECO:0000259" key="10">
    <source>
        <dbReference type="Pfam" id="PF00456"/>
    </source>
</evidence>
<evidence type="ECO:0000259" key="12">
    <source>
        <dbReference type="Pfam" id="PF22613"/>
    </source>
</evidence>
<dbReference type="InterPro" id="IPR041621">
    <property type="entry name" value="PDH_E1_M"/>
</dbReference>
<dbReference type="Proteomes" id="UP001250932">
    <property type="component" value="Unassembled WGS sequence"/>
</dbReference>
<dbReference type="InterPro" id="IPR005474">
    <property type="entry name" value="Transketolase_N"/>
</dbReference>
<dbReference type="SUPFAM" id="SSF52518">
    <property type="entry name" value="Thiamin diphosphate-binding fold (THDP-binding)"/>
    <property type="match status" value="2"/>
</dbReference>
<evidence type="ECO:0000256" key="2">
    <source>
        <dbReference type="ARBA" id="ARBA00003157"/>
    </source>
</evidence>
<reference evidence="13 14" key="1">
    <citation type="journal article" date="2023" name="ISME J.">
        <title>Cultivation and genomic characterization of novel and ubiquitous marine nitrite-oxidizing bacteria from the Nitrospirales.</title>
        <authorList>
            <person name="Mueller A.J."/>
            <person name="Daebeler A."/>
            <person name="Herbold C.W."/>
            <person name="Kirkegaard R.H."/>
            <person name="Daims H."/>
        </authorList>
    </citation>
    <scope>NUCLEOTIDE SEQUENCE [LARGE SCALE GENOMIC DNA]</scope>
    <source>
        <strain evidence="13 14">EB</strain>
    </source>
</reference>
<comment type="caution">
    <text evidence="13">The sequence shown here is derived from an EMBL/GenBank/DDBJ whole genome shotgun (WGS) entry which is preliminary data.</text>
</comment>
<organism evidence="13 14">
    <name type="scientific">Candidatus Nitronereus thalassa</name>
    <dbReference type="NCBI Taxonomy" id="3020898"/>
    <lineage>
        <taxon>Bacteria</taxon>
        <taxon>Pseudomonadati</taxon>
        <taxon>Nitrospirota</taxon>
        <taxon>Nitrospiria</taxon>
        <taxon>Nitrospirales</taxon>
        <taxon>Nitrospiraceae</taxon>
        <taxon>Candidatus Nitronereus</taxon>
    </lineage>
</organism>
<dbReference type="InterPro" id="IPR035807">
    <property type="entry name" value="PDC_E1_N"/>
</dbReference>
<dbReference type="InterPro" id="IPR029061">
    <property type="entry name" value="THDP-binding"/>
</dbReference>
<dbReference type="EC" id="1.2.4.1" evidence="3 9"/>
<gene>
    <name evidence="13" type="primary">aceE</name>
    <name evidence="13" type="ORF">PPG34_18235</name>
</gene>
<dbReference type="InterPro" id="IPR004660">
    <property type="entry name" value="PDH_E1"/>
</dbReference>
<dbReference type="Pfam" id="PF22613">
    <property type="entry name" value="Transketolase_C_1"/>
    <property type="match status" value="1"/>
</dbReference>
<evidence type="ECO:0000256" key="6">
    <source>
        <dbReference type="ARBA" id="ARBA00023052"/>
    </source>
</evidence>
<keyword evidence="7 9" id="KW-0670">Pyruvate</keyword>
<comment type="cofactor">
    <cofactor evidence="1 9">
        <name>thiamine diphosphate</name>
        <dbReference type="ChEBI" id="CHEBI:58937"/>
    </cofactor>
</comment>
<evidence type="ECO:0000256" key="8">
    <source>
        <dbReference type="ARBA" id="ARBA00051231"/>
    </source>
</evidence>
<evidence type="ECO:0000313" key="14">
    <source>
        <dbReference type="Proteomes" id="UP001250932"/>
    </source>
</evidence>
<dbReference type="NCBIfam" id="TIGR00759">
    <property type="entry name" value="aceE"/>
    <property type="match status" value="1"/>
</dbReference>
<evidence type="ECO:0000259" key="11">
    <source>
        <dbReference type="Pfam" id="PF17831"/>
    </source>
</evidence>
<dbReference type="Gene3D" id="3.40.50.970">
    <property type="match status" value="2"/>
</dbReference>
<dbReference type="EMBL" id="JAQOUE010000002">
    <property type="protein sequence ID" value="MDT7044295.1"/>
    <property type="molecule type" value="Genomic_DNA"/>
</dbReference>
<dbReference type="InterPro" id="IPR055152">
    <property type="entry name" value="Transketolase-like_C_2"/>
</dbReference>
<comment type="function">
    <text evidence="2 9">Component of the pyruvate dehydrogenase (PDH) complex, that catalyzes the overall conversion of pyruvate to acetyl-CoA and CO(2).</text>
</comment>
<dbReference type="InterPro" id="IPR009014">
    <property type="entry name" value="Transketo_C/PFOR_II"/>
</dbReference>
<protein>
    <recommendedName>
        <fullName evidence="4 9">Pyruvate dehydrogenase E1 component</fullName>
        <ecNumber evidence="3 9">1.2.4.1</ecNumber>
    </recommendedName>
</protein>
<proteinExistence type="predicted"/>
<evidence type="ECO:0000256" key="4">
    <source>
        <dbReference type="ARBA" id="ARBA00017172"/>
    </source>
</evidence>
<feature type="domain" description="Transketolase N-terminal" evidence="10">
    <location>
        <begin position="117"/>
        <end position="296"/>
    </location>
</feature>
<keyword evidence="6 9" id="KW-0786">Thiamine pyrophosphate</keyword>
<keyword evidence="14" id="KW-1185">Reference proteome</keyword>
<evidence type="ECO:0000256" key="7">
    <source>
        <dbReference type="ARBA" id="ARBA00023317"/>
    </source>
</evidence>
<dbReference type="Pfam" id="PF00456">
    <property type="entry name" value="Transketolase_N"/>
    <property type="match status" value="1"/>
</dbReference>
<sequence>MATVGDLDPVETQEWVDSLDYILREAGKDRAIFILKRLQEEMDKAGHPLPFTANTAYVNTIPVHQEPKYPGNIALEKRIRSLVRWNAMAMVVRANRVCPGIGGHISTFASLAMLLDVGFNHFFRASSTNSSGDQVYFQGHASPGIYARAFLEGRLSEQQLENFRRELQPGGGLSSYPHPWLMPNFWQFPTVSMGLGPLMGIYQARFNRYLEQRGLLDTSQSKVWVFVGDGETDEPESMGSLTLPTREKLDNLIFVINCNLQRLDGPVRGNGKVIQELEAAYRGAGWNVIKLVWGADWDPLLEKDQDGLLRQRMSEVVDGWYQKYSVESGPFIREHFFGANPELLSLVEHLTDENLPKLRRGGHDLEKIFAAYHAAVKFKGAPTVILAKTIKGYGLGEAGEGRNVTHQQKKLNEEELKNFRSRLGIELNDEEVGDAPYFKPSDDSDEIRYLHERRKALGGYLPNRGVKKAPPLKTPDQEVFKEFFEGSGEREVSTTMAFVQIFNRLLRHKEIGKLIVPIVPDEARTFGMESLFRQYGIYASQGQLYEPVDSKQLLYYREAKDGQILEEGINEAGSMASFIAAGTAYSTHGINTIPFYIFYSMFGFQRIGDLIWAAGDMRSKGFLLGGTSGRTTLNGEGLQHQDGHSHLLATTVPNLVAYDPAFAYEIAVIIQDGIRRMYEKQEDVFYYITLGNENYAMPPMKEHNHEGILKGIYKFQPGPTDAKMIKAHLFGSGSLITEALRAQTILAERYQVSADVWSVTSYKELRRDALEVDRWNRLHPLETPKVSYIESILKEEEGPFVAVSDYMKLVAEQITPWVPGGLIVLGTDGFGRSDSRSALRRFFEVDAECMTLATLDALRWQNKLDKKTVQQAITDLNIDPEKDNPLTL</sequence>
<dbReference type="PIRSF" id="PIRSF000156">
    <property type="entry name" value="Pyruvate_dh_E1"/>
    <property type="match status" value="1"/>
</dbReference>
<dbReference type="Pfam" id="PF17831">
    <property type="entry name" value="PDH_E1_M"/>
    <property type="match status" value="1"/>
</dbReference>
<dbReference type="InterPro" id="IPR051157">
    <property type="entry name" value="PDH/Transketolase"/>
</dbReference>
<dbReference type="SUPFAM" id="SSF52922">
    <property type="entry name" value="TK C-terminal domain-like"/>
    <property type="match status" value="1"/>
</dbReference>
<feature type="domain" description="Pyruvate dehydrogenase E1 component middle" evidence="11">
    <location>
        <begin position="476"/>
        <end position="698"/>
    </location>
</feature>
<evidence type="ECO:0000256" key="3">
    <source>
        <dbReference type="ARBA" id="ARBA00012281"/>
    </source>
</evidence>
<evidence type="ECO:0000256" key="1">
    <source>
        <dbReference type="ARBA" id="ARBA00001964"/>
    </source>
</evidence>
<evidence type="ECO:0000256" key="9">
    <source>
        <dbReference type="PIRNR" id="PIRNR000156"/>
    </source>
</evidence>
<dbReference type="PANTHER" id="PTHR43825">
    <property type="entry name" value="PYRUVATE DEHYDROGENASE E1 COMPONENT"/>
    <property type="match status" value="1"/>
</dbReference>
<dbReference type="PANTHER" id="PTHR43825:SF3">
    <property type="entry name" value="PYRUVATE DEHYDROGENASE E1 COMPONENT"/>
    <property type="match status" value="1"/>
</dbReference>
<dbReference type="CDD" id="cd02017">
    <property type="entry name" value="TPP_E1_EcPDC_like"/>
    <property type="match status" value="1"/>
</dbReference>
<evidence type="ECO:0000313" key="13">
    <source>
        <dbReference type="EMBL" id="MDT7044295.1"/>
    </source>
</evidence>
<dbReference type="Gene3D" id="3.40.50.920">
    <property type="match status" value="1"/>
</dbReference>
<evidence type="ECO:0000256" key="5">
    <source>
        <dbReference type="ARBA" id="ARBA00023002"/>
    </source>
</evidence>
<dbReference type="GO" id="GO:0004739">
    <property type="term" value="F:pyruvate dehydrogenase (acetyl-transferring) activity"/>
    <property type="evidence" value="ECO:0007669"/>
    <property type="project" value="UniProtKB-EC"/>
</dbReference>
<accession>A0ABU3KD02</accession>
<name>A0ABU3KD02_9BACT</name>
<feature type="domain" description="Transketolase-like C-terminal" evidence="12">
    <location>
        <begin position="711"/>
        <end position="846"/>
    </location>
</feature>
<comment type="catalytic activity">
    <reaction evidence="8 9">
        <text>N(6)-[(R)-lipoyl]-L-lysyl-[protein] + pyruvate + H(+) = N(6)-[(R)-S(8)-acetyldihydrolipoyl]-L-lysyl-[protein] + CO2</text>
        <dbReference type="Rhea" id="RHEA:19189"/>
        <dbReference type="Rhea" id="RHEA-COMP:10474"/>
        <dbReference type="Rhea" id="RHEA-COMP:10478"/>
        <dbReference type="ChEBI" id="CHEBI:15361"/>
        <dbReference type="ChEBI" id="CHEBI:15378"/>
        <dbReference type="ChEBI" id="CHEBI:16526"/>
        <dbReference type="ChEBI" id="CHEBI:83099"/>
        <dbReference type="ChEBI" id="CHEBI:83111"/>
        <dbReference type="EC" id="1.2.4.1"/>
    </reaction>
</comment>
<keyword evidence="5 9" id="KW-0560">Oxidoreductase</keyword>